<evidence type="ECO:0000256" key="9">
    <source>
        <dbReference type="ARBA" id="ARBA00047493"/>
    </source>
</evidence>
<evidence type="ECO:0000256" key="3">
    <source>
        <dbReference type="ARBA" id="ARBA00022598"/>
    </source>
</evidence>
<keyword evidence="7" id="KW-0460">Magnesium</keyword>
<evidence type="ECO:0000256" key="1">
    <source>
        <dbReference type="ARBA" id="ARBA00008276"/>
    </source>
</evidence>
<dbReference type="GO" id="GO:0046872">
    <property type="term" value="F:metal ion binding"/>
    <property type="evidence" value="ECO:0007669"/>
    <property type="project" value="UniProtKB-KW"/>
</dbReference>
<feature type="domain" description="Mur ligase central" evidence="11">
    <location>
        <begin position="56"/>
        <end position="278"/>
    </location>
</feature>
<keyword evidence="3" id="KW-0436">Ligase</keyword>
<evidence type="ECO:0000313" key="13">
    <source>
        <dbReference type="Proteomes" id="UP000594468"/>
    </source>
</evidence>
<dbReference type="PANTHER" id="PTHR11136:SF0">
    <property type="entry name" value="DIHYDROFOLATE SYNTHETASE-RELATED"/>
    <property type="match status" value="1"/>
</dbReference>
<dbReference type="InterPro" id="IPR036615">
    <property type="entry name" value="Mur_ligase_C_dom_sf"/>
</dbReference>
<sequence>MRFTTEHDAIAYIFSTRDRMVKIPHGLDENVRDPSITRRMLMRANLNLEGREYVTITGSKGKGSTAALCAKLLQHLGHTVGLLTSPHLITWYERIRVNGRSIPQEDFLRILSDLSPVIDLEASRLEPQQYISPQGILLLIALRYFDEQGVNAAVLEVGRGGRYDDVTMVPNRLALFTPIIIEHAQYLGDTLERIAWHKSGIIDTGSYAYSVPQSREVLDVLQREADVKSAEFYWLSRIDMPEYLGETENGQRMKLGRYGECELSLLGRYQLENAALAVQGVGNMHARLKGIPHGSQEYVDAIRAGLADVRWPGRMHKLQDNPLVIVDGAVNTLSAKSFLDSAEGRLTHPVVTVLGVPQDRDYQAVYELYAQKSDAMVITSSTINPRILFPDEETALTTAQAYISDVQYRDTLPEALEAAYAKAGKEGTVLLGVAQPLVGEAMILWDVDMTQI</sequence>
<dbReference type="SUPFAM" id="SSF53244">
    <property type="entry name" value="MurD-like peptide ligases, peptide-binding domain"/>
    <property type="match status" value="1"/>
</dbReference>
<organism evidence="12 13">
    <name type="scientific">Phototrophicus methaneseepsis</name>
    <dbReference type="NCBI Taxonomy" id="2710758"/>
    <lineage>
        <taxon>Bacteria</taxon>
        <taxon>Bacillati</taxon>
        <taxon>Chloroflexota</taxon>
        <taxon>Candidatus Thermofontia</taxon>
        <taxon>Phototrophicales</taxon>
        <taxon>Phototrophicaceae</taxon>
        <taxon>Phototrophicus</taxon>
    </lineage>
</organism>
<comment type="catalytic activity">
    <reaction evidence="9">
        <text>(6S)-5,6,7,8-tetrahydrofolyl-(gamma-L-Glu)(n) + L-glutamate + ATP = (6S)-5,6,7,8-tetrahydrofolyl-(gamma-L-Glu)(n+1) + ADP + phosphate + H(+)</text>
        <dbReference type="Rhea" id="RHEA:10580"/>
        <dbReference type="Rhea" id="RHEA-COMP:14738"/>
        <dbReference type="Rhea" id="RHEA-COMP:14740"/>
        <dbReference type="ChEBI" id="CHEBI:15378"/>
        <dbReference type="ChEBI" id="CHEBI:29985"/>
        <dbReference type="ChEBI" id="CHEBI:30616"/>
        <dbReference type="ChEBI" id="CHEBI:43474"/>
        <dbReference type="ChEBI" id="CHEBI:141005"/>
        <dbReference type="ChEBI" id="CHEBI:456216"/>
        <dbReference type="EC" id="6.3.2.17"/>
    </reaction>
</comment>
<keyword evidence="6" id="KW-0067">ATP-binding</keyword>
<dbReference type="Pfam" id="PF02875">
    <property type="entry name" value="Mur_ligase_C"/>
    <property type="match status" value="1"/>
</dbReference>
<dbReference type="GO" id="GO:0005737">
    <property type="term" value="C:cytoplasm"/>
    <property type="evidence" value="ECO:0007669"/>
    <property type="project" value="TreeGrafter"/>
</dbReference>
<dbReference type="NCBIfam" id="TIGR01499">
    <property type="entry name" value="folC"/>
    <property type="match status" value="1"/>
</dbReference>
<dbReference type="InterPro" id="IPR013221">
    <property type="entry name" value="Mur_ligase_cen"/>
</dbReference>
<evidence type="ECO:0000259" key="10">
    <source>
        <dbReference type="Pfam" id="PF02875"/>
    </source>
</evidence>
<evidence type="ECO:0000256" key="2">
    <source>
        <dbReference type="ARBA" id="ARBA00013025"/>
    </source>
</evidence>
<dbReference type="RefSeq" id="WP_195171281.1">
    <property type="nucleotide sequence ID" value="NZ_CP062983.1"/>
</dbReference>
<name>A0A7S8EA70_9CHLR</name>
<feature type="domain" description="Mur ligase C-terminal" evidence="10">
    <location>
        <begin position="313"/>
        <end position="431"/>
    </location>
</feature>
<proteinExistence type="inferred from homology"/>
<dbReference type="EC" id="6.3.2.17" evidence="2"/>
<dbReference type="InterPro" id="IPR001645">
    <property type="entry name" value="Folylpolyglutamate_synth"/>
</dbReference>
<dbReference type="GO" id="GO:0008841">
    <property type="term" value="F:dihydrofolate synthase activity"/>
    <property type="evidence" value="ECO:0007669"/>
    <property type="project" value="TreeGrafter"/>
</dbReference>
<dbReference type="KEGG" id="pmet:G4Y79_02225"/>
<reference evidence="12 13" key="1">
    <citation type="submission" date="2020-02" db="EMBL/GenBank/DDBJ databases">
        <authorList>
            <person name="Zheng R.K."/>
            <person name="Sun C.M."/>
        </authorList>
    </citation>
    <scope>NUCLEOTIDE SEQUENCE [LARGE SCALE GENOMIC DNA]</scope>
    <source>
        <strain evidence="13">rifampicinis</strain>
    </source>
</reference>
<evidence type="ECO:0000256" key="7">
    <source>
        <dbReference type="ARBA" id="ARBA00022842"/>
    </source>
</evidence>
<dbReference type="Pfam" id="PF08245">
    <property type="entry name" value="Mur_ligase_M"/>
    <property type="match status" value="1"/>
</dbReference>
<evidence type="ECO:0000256" key="4">
    <source>
        <dbReference type="ARBA" id="ARBA00022723"/>
    </source>
</evidence>
<evidence type="ECO:0000256" key="6">
    <source>
        <dbReference type="ARBA" id="ARBA00022840"/>
    </source>
</evidence>
<dbReference type="EMBL" id="CP062983">
    <property type="protein sequence ID" value="QPC83214.1"/>
    <property type="molecule type" value="Genomic_DNA"/>
</dbReference>
<gene>
    <name evidence="12" type="ORF">G4Y79_02225</name>
</gene>
<evidence type="ECO:0000313" key="12">
    <source>
        <dbReference type="EMBL" id="QPC83214.1"/>
    </source>
</evidence>
<keyword evidence="13" id="KW-1185">Reference proteome</keyword>
<dbReference type="GO" id="GO:0004326">
    <property type="term" value="F:tetrahydrofolylpolyglutamate synthase activity"/>
    <property type="evidence" value="ECO:0007669"/>
    <property type="project" value="UniProtKB-EC"/>
</dbReference>
<protein>
    <recommendedName>
        <fullName evidence="2">tetrahydrofolate synthase</fullName>
        <ecNumber evidence="2">6.3.2.17</ecNumber>
    </recommendedName>
    <alternativeName>
        <fullName evidence="8">Tetrahydrofolylpolyglutamate synthase</fullName>
    </alternativeName>
</protein>
<dbReference type="GO" id="GO:0005524">
    <property type="term" value="F:ATP binding"/>
    <property type="evidence" value="ECO:0007669"/>
    <property type="project" value="UniProtKB-KW"/>
</dbReference>
<dbReference type="SUPFAM" id="SSF53623">
    <property type="entry name" value="MurD-like peptide ligases, catalytic domain"/>
    <property type="match status" value="1"/>
</dbReference>
<evidence type="ECO:0000256" key="8">
    <source>
        <dbReference type="ARBA" id="ARBA00030592"/>
    </source>
</evidence>
<evidence type="ECO:0000259" key="11">
    <source>
        <dbReference type="Pfam" id="PF08245"/>
    </source>
</evidence>
<dbReference type="InterPro" id="IPR036565">
    <property type="entry name" value="Mur-like_cat_sf"/>
</dbReference>
<dbReference type="Gene3D" id="3.40.1190.10">
    <property type="entry name" value="Mur-like, catalytic domain"/>
    <property type="match status" value="1"/>
</dbReference>
<dbReference type="Proteomes" id="UP000594468">
    <property type="component" value="Chromosome"/>
</dbReference>
<dbReference type="InterPro" id="IPR004101">
    <property type="entry name" value="Mur_ligase_C"/>
</dbReference>
<keyword evidence="5" id="KW-0547">Nucleotide-binding</keyword>
<comment type="similarity">
    <text evidence="1">Belongs to the folylpolyglutamate synthase family.</text>
</comment>
<dbReference type="PANTHER" id="PTHR11136">
    <property type="entry name" value="FOLYLPOLYGLUTAMATE SYNTHASE-RELATED"/>
    <property type="match status" value="1"/>
</dbReference>
<evidence type="ECO:0000256" key="5">
    <source>
        <dbReference type="ARBA" id="ARBA00022741"/>
    </source>
</evidence>
<dbReference type="AlphaFoldDB" id="A0A7S8EA70"/>
<keyword evidence="4" id="KW-0479">Metal-binding</keyword>
<accession>A0A7S8EA70</accession>
<dbReference type="Gene3D" id="3.90.190.20">
    <property type="entry name" value="Mur ligase, C-terminal domain"/>
    <property type="match status" value="1"/>
</dbReference>